<accession>W9RTG2</accession>
<evidence type="ECO:0000313" key="2">
    <source>
        <dbReference type="Proteomes" id="UP000030645"/>
    </source>
</evidence>
<sequence>MLPRDVLSQIILYAENFNWIKDRIIDRNLKAELARGSSHILIVLDLTQEEFHFINVPQQLLKFVKLARVEGQLSIFTYLTIPAA</sequence>
<organism evidence="1 2">
    <name type="scientific">Morus notabilis</name>
    <dbReference type="NCBI Taxonomy" id="981085"/>
    <lineage>
        <taxon>Eukaryota</taxon>
        <taxon>Viridiplantae</taxon>
        <taxon>Streptophyta</taxon>
        <taxon>Embryophyta</taxon>
        <taxon>Tracheophyta</taxon>
        <taxon>Spermatophyta</taxon>
        <taxon>Magnoliopsida</taxon>
        <taxon>eudicotyledons</taxon>
        <taxon>Gunneridae</taxon>
        <taxon>Pentapetalae</taxon>
        <taxon>rosids</taxon>
        <taxon>fabids</taxon>
        <taxon>Rosales</taxon>
        <taxon>Moraceae</taxon>
        <taxon>Moreae</taxon>
        <taxon>Morus</taxon>
    </lineage>
</organism>
<evidence type="ECO:0000313" key="1">
    <source>
        <dbReference type="EMBL" id="EXB95028.1"/>
    </source>
</evidence>
<name>W9RTG2_9ROSA</name>
<keyword evidence="2" id="KW-1185">Reference proteome</keyword>
<dbReference type="AlphaFoldDB" id="W9RTG2"/>
<dbReference type="Proteomes" id="UP000030645">
    <property type="component" value="Unassembled WGS sequence"/>
</dbReference>
<gene>
    <name evidence="1" type="ORF">L484_002702</name>
</gene>
<protein>
    <submittedName>
        <fullName evidence="1">Uncharacterized protein</fullName>
    </submittedName>
</protein>
<dbReference type="EMBL" id="KE345185">
    <property type="protein sequence ID" value="EXB95028.1"/>
    <property type="molecule type" value="Genomic_DNA"/>
</dbReference>
<reference evidence="2" key="1">
    <citation type="submission" date="2013-01" db="EMBL/GenBank/DDBJ databases">
        <title>Draft Genome Sequence of a Mulberry Tree, Morus notabilis C.K. Schneid.</title>
        <authorList>
            <person name="He N."/>
            <person name="Zhao S."/>
        </authorList>
    </citation>
    <scope>NUCLEOTIDE SEQUENCE</scope>
</reference>
<proteinExistence type="predicted"/>